<name>A0A377Q458_9NEIS</name>
<evidence type="ECO:0000313" key="3">
    <source>
        <dbReference type="Proteomes" id="UP000255108"/>
    </source>
</evidence>
<dbReference type="EMBL" id="SMBT01000001">
    <property type="protein sequence ID" value="TCU90473.1"/>
    <property type="molecule type" value="Genomic_DNA"/>
</dbReference>
<dbReference type="AlphaFoldDB" id="A0A377Q458"/>
<keyword evidence="4" id="KW-1185">Reference proteome</keyword>
<evidence type="ECO:0000313" key="4">
    <source>
        <dbReference type="Proteomes" id="UP000295794"/>
    </source>
</evidence>
<dbReference type="OrthoDB" id="8592209at2"/>
<reference evidence="1 3" key="1">
    <citation type="submission" date="2018-06" db="EMBL/GenBank/DDBJ databases">
        <authorList>
            <consortium name="Pathogen Informatics"/>
            <person name="Doyle S."/>
        </authorList>
    </citation>
    <scope>NUCLEOTIDE SEQUENCE [LARGE SCALE GENOMIC DNA]</scope>
    <source>
        <strain evidence="1 3">NCTC11159</strain>
    </source>
</reference>
<reference evidence="2 4" key="2">
    <citation type="submission" date="2019-03" db="EMBL/GenBank/DDBJ databases">
        <title>Genomic Encyclopedia of Type Strains, Phase IV (KMG-IV): sequencing the most valuable type-strain genomes for metagenomic binning, comparative biology and taxonomic classification.</title>
        <authorList>
            <person name="Goeker M."/>
        </authorList>
    </citation>
    <scope>NUCLEOTIDE SEQUENCE [LARGE SCALE GENOMIC DNA]</scope>
    <source>
        <strain evidence="2 4">DSM 3764</strain>
    </source>
</reference>
<organism evidence="1 3">
    <name type="scientific">Iodobacter fluviatilis</name>
    <dbReference type="NCBI Taxonomy" id="537"/>
    <lineage>
        <taxon>Bacteria</taxon>
        <taxon>Pseudomonadati</taxon>
        <taxon>Pseudomonadota</taxon>
        <taxon>Betaproteobacteria</taxon>
        <taxon>Neisseriales</taxon>
        <taxon>Chitinibacteraceae</taxon>
        <taxon>Iodobacter</taxon>
    </lineage>
</organism>
<dbReference type="Proteomes" id="UP000255108">
    <property type="component" value="Unassembled WGS sequence"/>
</dbReference>
<dbReference type="Proteomes" id="UP000295794">
    <property type="component" value="Unassembled WGS sequence"/>
</dbReference>
<sequence>MQITHLKTAEVFSIRAKSWIHCAAGQLWLSHDGHDVILERGQKWPIDDTDLAVIQALQNSHFMLLASEKLSPAEQNFVLA</sequence>
<protein>
    <recommendedName>
        <fullName evidence="5">DUF2917 domain-containing protein</fullName>
    </recommendedName>
</protein>
<dbReference type="EMBL" id="UGHR01000001">
    <property type="protein sequence ID" value="STQ89500.1"/>
    <property type="molecule type" value="Genomic_DNA"/>
</dbReference>
<proteinExistence type="predicted"/>
<accession>A0A377Q458</accession>
<dbReference type="RefSeq" id="WP_132038599.1">
    <property type="nucleotide sequence ID" value="NZ_CAWOLO010000001.1"/>
</dbReference>
<evidence type="ECO:0008006" key="5">
    <source>
        <dbReference type="Google" id="ProtNLM"/>
    </source>
</evidence>
<evidence type="ECO:0000313" key="2">
    <source>
        <dbReference type="EMBL" id="TCU90473.1"/>
    </source>
</evidence>
<gene>
    <name evidence="2" type="ORF">EV682_101506</name>
    <name evidence="1" type="ORF">NCTC11159_00524</name>
</gene>
<evidence type="ECO:0000313" key="1">
    <source>
        <dbReference type="EMBL" id="STQ89500.1"/>
    </source>
</evidence>